<dbReference type="EMBL" id="JBIGHZ010000001">
    <property type="protein sequence ID" value="MFG6446713.1"/>
    <property type="molecule type" value="Genomic_DNA"/>
</dbReference>
<name>A0ABW7FR08_9BURK</name>
<proteinExistence type="inferred from homology"/>
<dbReference type="PANTHER" id="PTHR43201:SF8">
    <property type="entry name" value="ACYL-COA SYNTHETASE FAMILY MEMBER 3"/>
    <property type="match status" value="1"/>
</dbReference>
<dbReference type="Gene3D" id="3.10.129.10">
    <property type="entry name" value="Hotdog Thioesterase"/>
    <property type="match status" value="1"/>
</dbReference>
<reference evidence="4 5" key="1">
    <citation type="submission" date="2024-08" db="EMBL/GenBank/DDBJ databases">
        <authorList>
            <person name="Lu H."/>
        </authorList>
    </citation>
    <scope>NUCLEOTIDE SEQUENCE [LARGE SCALE GENOMIC DNA]</scope>
    <source>
        <strain evidence="4 5">BYS180W</strain>
    </source>
</reference>
<keyword evidence="5" id="KW-1185">Reference proteome</keyword>
<gene>
    <name evidence="4" type="ORF">ACG0Z6_00500</name>
</gene>
<dbReference type="PANTHER" id="PTHR43201">
    <property type="entry name" value="ACYL-COA SYNTHETASE"/>
    <property type="match status" value="1"/>
</dbReference>
<evidence type="ECO:0000313" key="4">
    <source>
        <dbReference type="EMBL" id="MFG6446713.1"/>
    </source>
</evidence>
<dbReference type="SUPFAM" id="SSF54637">
    <property type="entry name" value="Thioesterase/thiol ester dehydrase-isomerase"/>
    <property type="match status" value="1"/>
</dbReference>
<dbReference type="Proteomes" id="UP001606099">
    <property type="component" value="Unassembled WGS sequence"/>
</dbReference>
<evidence type="ECO:0000259" key="3">
    <source>
        <dbReference type="Pfam" id="PF22818"/>
    </source>
</evidence>
<comment type="caution">
    <text evidence="4">The sequence shown here is derived from an EMBL/GenBank/DDBJ whole genome shotgun (WGS) entry which is preliminary data.</text>
</comment>
<dbReference type="Pfam" id="PF00501">
    <property type="entry name" value="AMP-binding"/>
    <property type="match status" value="1"/>
</dbReference>
<dbReference type="InterPro" id="IPR000873">
    <property type="entry name" value="AMP-dep_synth/lig_dom"/>
</dbReference>
<dbReference type="SUPFAM" id="SSF56801">
    <property type="entry name" value="Acetyl-CoA synthetase-like"/>
    <property type="match status" value="1"/>
</dbReference>
<dbReference type="Gene3D" id="3.40.50.12780">
    <property type="entry name" value="N-terminal domain of ligase-like"/>
    <property type="match status" value="1"/>
</dbReference>
<evidence type="ECO:0000256" key="1">
    <source>
        <dbReference type="ARBA" id="ARBA00006432"/>
    </source>
</evidence>
<feature type="domain" description="ApeI dehydratase-like" evidence="3">
    <location>
        <begin position="470"/>
        <end position="565"/>
    </location>
</feature>
<accession>A0ABW7FR08</accession>
<dbReference type="InterPro" id="IPR045851">
    <property type="entry name" value="AMP-bd_C_sf"/>
</dbReference>
<dbReference type="InterPro" id="IPR054545">
    <property type="entry name" value="ApeI-like"/>
</dbReference>
<comment type="similarity">
    <text evidence="1">Belongs to the ATP-dependent AMP-binding enzyme family.</text>
</comment>
<evidence type="ECO:0000259" key="2">
    <source>
        <dbReference type="Pfam" id="PF00501"/>
    </source>
</evidence>
<dbReference type="Gene3D" id="3.30.300.30">
    <property type="match status" value="1"/>
</dbReference>
<dbReference type="Pfam" id="PF22818">
    <property type="entry name" value="ApeI-like"/>
    <property type="match status" value="1"/>
</dbReference>
<feature type="domain" description="AMP-dependent synthetase/ligase" evidence="2">
    <location>
        <begin position="40"/>
        <end position="311"/>
    </location>
</feature>
<dbReference type="InterPro" id="IPR029069">
    <property type="entry name" value="HotDog_dom_sf"/>
</dbReference>
<dbReference type="InterPro" id="IPR042099">
    <property type="entry name" value="ANL_N_sf"/>
</dbReference>
<organism evidence="4 5">
    <name type="scientific">Roseateles rivi</name>
    <dbReference type="NCBI Taxonomy" id="3299028"/>
    <lineage>
        <taxon>Bacteria</taxon>
        <taxon>Pseudomonadati</taxon>
        <taxon>Pseudomonadota</taxon>
        <taxon>Betaproteobacteria</taxon>
        <taxon>Burkholderiales</taxon>
        <taxon>Sphaerotilaceae</taxon>
        <taxon>Roseateles</taxon>
    </lineage>
</organism>
<sequence>MNKPSMRLSTLFSTPLGEAALAAPLGVRQGCLVPAQALHARVAQWTQTLRLQQGTELALYLDDSLEFACALFGAWHAGKTVWLAADLTPATLAALAGRVSLFVVPESRELSQPVLTPADLPAPSAEHLPLQPLPLQHLGVVVFTSGSSGEPQPIPKTLQMLFQELDALEQLWGPTLGEADVLGMVSHQHIYGLLFRVLWPWAAGRRLHAERHAFAEALWAAVQAQGGKAVVVASPSQLRRLPPQLERLDVAAVFCSGGPLPPDALPACERAFGCAPVEVFGSSETGGIAWRQRKGVGPWAWQPLPDVQWRVSEHGQLQLRCAHMPEPQRWVECADSVRPLGAGFELLGRMDRVVKVEGKRVSAQRVEQSLMDGGHLEEVRVLVLDHGGREELAVVAVPTAEGWAHLEREGKRDFVARLQALVATSLERVTLPKRWRFESCLPSNSQGKCTQQALQHLFDPRRPGVRVRSRQTQSVELLLDIHPRLPQFQGHFDGHPIVPGVAQLDWAQRFAHEFLALQGRFAGADAVKFQQVIRPGSAVTLHLSWQAPLLSFSFQSAAGAHASGKLRYESPGV</sequence>
<evidence type="ECO:0000313" key="5">
    <source>
        <dbReference type="Proteomes" id="UP001606099"/>
    </source>
</evidence>
<protein>
    <submittedName>
        <fullName evidence="4">AMP-binding protein</fullName>
    </submittedName>
</protein>
<dbReference type="RefSeq" id="WP_394457798.1">
    <property type="nucleotide sequence ID" value="NZ_JBIGHZ010000001.1"/>
</dbReference>